<evidence type="ECO:0000313" key="2">
    <source>
        <dbReference type="Proteomes" id="UP000683575"/>
    </source>
</evidence>
<dbReference type="Proteomes" id="UP000683575">
    <property type="component" value="Chromosome"/>
</dbReference>
<gene>
    <name evidence="1" type="ORF">KRR39_23690</name>
</gene>
<sequence length="95" mass="10055">MLTADHGGLGAGHTDPTKAVDYTVPFMAWGVGVAKGADLYALNADDRRDPGVGRPSYAGRQPVRNGELANLVLDLLDLPRVPGSTLNTRQTLSVR</sequence>
<keyword evidence="2" id="KW-1185">Reference proteome</keyword>
<evidence type="ECO:0000313" key="1">
    <source>
        <dbReference type="EMBL" id="QWZ10774.1"/>
    </source>
</evidence>
<organism evidence="1 2">
    <name type="scientific">Nocardioides panacis</name>
    <dbReference type="NCBI Taxonomy" id="2849501"/>
    <lineage>
        <taxon>Bacteria</taxon>
        <taxon>Bacillati</taxon>
        <taxon>Actinomycetota</taxon>
        <taxon>Actinomycetes</taxon>
        <taxon>Propionibacteriales</taxon>
        <taxon>Nocardioidaceae</taxon>
        <taxon>Nocardioides</taxon>
    </lineage>
</organism>
<proteinExistence type="predicted"/>
<dbReference type="KEGG" id="nps:KRR39_23690"/>
<name>A0A975Y2R5_9ACTN</name>
<accession>A0A975Y2R5</accession>
<reference evidence="1" key="1">
    <citation type="submission" date="2021-06" db="EMBL/GenBank/DDBJ databases">
        <title>Complete genome sequence of Nocardioides sp. G188.</title>
        <authorList>
            <person name="Im W.-T."/>
        </authorList>
    </citation>
    <scope>NUCLEOTIDE SEQUENCE</scope>
    <source>
        <strain evidence="1">G188</strain>
    </source>
</reference>
<dbReference type="AlphaFoldDB" id="A0A975Y2R5"/>
<protein>
    <submittedName>
        <fullName evidence="1">Uncharacterized protein</fullName>
    </submittedName>
</protein>
<dbReference type="EMBL" id="CP077062">
    <property type="protein sequence ID" value="QWZ10774.1"/>
    <property type="molecule type" value="Genomic_DNA"/>
</dbReference>